<dbReference type="OrthoDB" id="2098326at2759"/>
<dbReference type="Gene3D" id="1.20.1050.10">
    <property type="match status" value="1"/>
</dbReference>
<dbReference type="EC" id="2.5.1.18" evidence="2"/>
<dbReference type="InterPro" id="IPR040079">
    <property type="entry name" value="Glutathione_S-Trfase"/>
</dbReference>
<keyword evidence="8" id="KW-1185">Reference proteome</keyword>
<proteinExistence type="inferred from homology"/>
<dbReference type="SFLD" id="SFLDS00019">
    <property type="entry name" value="Glutathione_Transferase_(cytos"/>
    <property type="match status" value="1"/>
</dbReference>
<dbReference type="FunFam" id="3.40.30.10:FF:000156">
    <property type="entry name" value="Glutathione S-transferase 1"/>
    <property type="match status" value="1"/>
</dbReference>
<evidence type="ECO:0000259" key="5">
    <source>
        <dbReference type="PROSITE" id="PS50404"/>
    </source>
</evidence>
<dbReference type="InterPro" id="IPR004045">
    <property type="entry name" value="Glutathione_S-Trfase_N"/>
</dbReference>
<feature type="domain" description="GST N-terminal" evidence="5">
    <location>
        <begin position="1"/>
        <end position="80"/>
    </location>
</feature>
<dbReference type="SUPFAM" id="SSF52833">
    <property type="entry name" value="Thioredoxin-like"/>
    <property type="match status" value="1"/>
</dbReference>
<accession>A0A5C3L760</accession>
<dbReference type="Pfam" id="PF02798">
    <property type="entry name" value="GST_N"/>
    <property type="match status" value="1"/>
</dbReference>
<dbReference type="PANTHER" id="PTHR44051">
    <property type="entry name" value="GLUTATHIONE S-TRANSFERASE-RELATED"/>
    <property type="match status" value="1"/>
</dbReference>
<dbReference type="PROSITE" id="PS50404">
    <property type="entry name" value="GST_NTER"/>
    <property type="match status" value="1"/>
</dbReference>
<dbReference type="Pfam" id="PF14497">
    <property type="entry name" value="GST_C_3"/>
    <property type="match status" value="1"/>
</dbReference>
<dbReference type="GO" id="GO:0004364">
    <property type="term" value="F:glutathione transferase activity"/>
    <property type="evidence" value="ECO:0007669"/>
    <property type="project" value="UniProtKB-EC"/>
</dbReference>
<dbReference type="Proteomes" id="UP000307440">
    <property type="component" value="Unassembled WGS sequence"/>
</dbReference>
<sequence length="220" mass="24929">MITVHHLNKSRSQRVLWLLEELGVDYTIKKYQRDAGDRAPKELLEVNPLGKSPVITDGDVVLAESGAIIEYIIKQHGNGKGVPDESGYLDNLYFLHYAEGSFMPTAVFKVIFSYIPKHSPWFLRPILSLIFGQLDTRLVQPELQRNIELVEKHLEKSKSPWFAGGPEPTAADYQMMFALSVLLEFENGALAGPKLKAYVEMVKQRPAFKRALEKVRESSE</sequence>
<comment type="similarity">
    <text evidence="1">Belongs to the GST superfamily.</text>
</comment>
<dbReference type="PROSITE" id="PS50405">
    <property type="entry name" value="GST_CTER"/>
    <property type="match status" value="1"/>
</dbReference>
<dbReference type="AlphaFoldDB" id="A0A5C3L760"/>
<evidence type="ECO:0000313" key="7">
    <source>
        <dbReference type="EMBL" id="TFK28578.1"/>
    </source>
</evidence>
<organism evidence="7 8">
    <name type="scientific">Coprinopsis marcescibilis</name>
    <name type="common">Agaric fungus</name>
    <name type="synonym">Psathyrella marcescibilis</name>
    <dbReference type="NCBI Taxonomy" id="230819"/>
    <lineage>
        <taxon>Eukaryota</taxon>
        <taxon>Fungi</taxon>
        <taxon>Dikarya</taxon>
        <taxon>Basidiomycota</taxon>
        <taxon>Agaricomycotina</taxon>
        <taxon>Agaricomycetes</taxon>
        <taxon>Agaricomycetidae</taxon>
        <taxon>Agaricales</taxon>
        <taxon>Agaricineae</taxon>
        <taxon>Psathyrellaceae</taxon>
        <taxon>Coprinopsis</taxon>
    </lineage>
</organism>
<evidence type="ECO:0000256" key="1">
    <source>
        <dbReference type="ARBA" id="ARBA00007409"/>
    </source>
</evidence>
<evidence type="ECO:0000256" key="3">
    <source>
        <dbReference type="ARBA" id="ARBA00022679"/>
    </source>
</evidence>
<dbReference type="SFLD" id="SFLDG00358">
    <property type="entry name" value="Main_(cytGST)"/>
    <property type="match status" value="1"/>
</dbReference>
<dbReference type="EMBL" id="ML210155">
    <property type="protein sequence ID" value="TFK28578.1"/>
    <property type="molecule type" value="Genomic_DNA"/>
</dbReference>
<dbReference type="InterPro" id="IPR004046">
    <property type="entry name" value="GST_C"/>
</dbReference>
<evidence type="ECO:0000256" key="2">
    <source>
        <dbReference type="ARBA" id="ARBA00012452"/>
    </source>
</evidence>
<dbReference type="InterPro" id="IPR010987">
    <property type="entry name" value="Glutathione-S-Trfase_C-like"/>
</dbReference>
<dbReference type="CDD" id="cd03046">
    <property type="entry name" value="GST_N_GTT1_like"/>
    <property type="match status" value="1"/>
</dbReference>
<dbReference type="SUPFAM" id="SSF47616">
    <property type="entry name" value="GST C-terminal domain-like"/>
    <property type="match status" value="1"/>
</dbReference>
<dbReference type="SFLD" id="SFLDG01150">
    <property type="entry name" value="Main.1:_Beta-like"/>
    <property type="match status" value="1"/>
</dbReference>
<dbReference type="InterPro" id="IPR036249">
    <property type="entry name" value="Thioredoxin-like_sf"/>
</dbReference>
<dbReference type="GO" id="GO:0005737">
    <property type="term" value="C:cytoplasm"/>
    <property type="evidence" value="ECO:0007669"/>
    <property type="project" value="UniProtKB-ARBA"/>
</dbReference>
<dbReference type="InterPro" id="IPR036282">
    <property type="entry name" value="Glutathione-S-Trfase_C_sf"/>
</dbReference>
<comment type="catalytic activity">
    <reaction evidence="4">
        <text>RX + glutathione = an S-substituted glutathione + a halide anion + H(+)</text>
        <dbReference type="Rhea" id="RHEA:16437"/>
        <dbReference type="ChEBI" id="CHEBI:15378"/>
        <dbReference type="ChEBI" id="CHEBI:16042"/>
        <dbReference type="ChEBI" id="CHEBI:17792"/>
        <dbReference type="ChEBI" id="CHEBI:57925"/>
        <dbReference type="ChEBI" id="CHEBI:90779"/>
        <dbReference type="EC" id="2.5.1.18"/>
    </reaction>
</comment>
<keyword evidence="3" id="KW-0808">Transferase</keyword>
<dbReference type="GO" id="GO:0004602">
    <property type="term" value="F:glutathione peroxidase activity"/>
    <property type="evidence" value="ECO:0007669"/>
    <property type="project" value="UniProtKB-ARBA"/>
</dbReference>
<dbReference type="PANTHER" id="PTHR44051:SF9">
    <property type="entry name" value="GLUTATHIONE S-TRANSFERASE 1"/>
    <property type="match status" value="1"/>
</dbReference>
<evidence type="ECO:0000259" key="6">
    <source>
        <dbReference type="PROSITE" id="PS50405"/>
    </source>
</evidence>
<protein>
    <recommendedName>
        <fullName evidence="2">glutathione transferase</fullName>
        <ecNumber evidence="2">2.5.1.18</ecNumber>
    </recommendedName>
</protein>
<evidence type="ECO:0000256" key="4">
    <source>
        <dbReference type="ARBA" id="ARBA00047960"/>
    </source>
</evidence>
<reference evidence="7 8" key="1">
    <citation type="journal article" date="2019" name="Nat. Ecol. Evol.">
        <title>Megaphylogeny resolves global patterns of mushroom evolution.</title>
        <authorList>
            <person name="Varga T."/>
            <person name="Krizsan K."/>
            <person name="Foldi C."/>
            <person name="Dima B."/>
            <person name="Sanchez-Garcia M."/>
            <person name="Sanchez-Ramirez S."/>
            <person name="Szollosi G.J."/>
            <person name="Szarkandi J.G."/>
            <person name="Papp V."/>
            <person name="Albert L."/>
            <person name="Andreopoulos W."/>
            <person name="Angelini C."/>
            <person name="Antonin V."/>
            <person name="Barry K.W."/>
            <person name="Bougher N.L."/>
            <person name="Buchanan P."/>
            <person name="Buyck B."/>
            <person name="Bense V."/>
            <person name="Catcheside P."/>
            <person name="Chovatia M."/>
            <person name="Cooper J."/>
            <person name="Damon W."/>
            <person name="Desjardin D."/>
            <person name="Finy P."/>
            <person name="Geml J."/>
            <person name="Haridas S."/>
            <person name="Hughes K."/>
            <person name="Justo A."/>
            <person name="Karasinski D."/>
            <person name="Kautmanova I."/>
            <person name="Kiss B."/>
            <person name="Kocsube S."/>
            <person name="Kotiranta H."/>
            <person name="LaButti K.M."/>
            <person name="Lechner B.E."/>
            <person name="Liimatainen K."/>
            <person name="Lipzen A."/>
            <person name="Lukacs Z."/>
            <person name="Mihaltcheva S."/>
            <person name="Morgado L.N."/>
            <person name="Niskanen T."/>
            <person name="Noordeloos M.E."/>
            <person name="Ohm R.A."/>
            <person name="Ortiz-Santana B."/>
            <person name="Ovrebo C."/>
            <person name="Racz N."/>
            <person name="Riley R."/>
            <person name="Savchenko A."/>
            <person name="Shiryaev A."/>
            <person name="Soop K."/>
            <person name="Spirin V."/>
            <person name="Szebenyi C."/>
            <person name="Tomsovsky M."/>
            <person name="Tulloss R.E."/>
            <person name="Uehling J."/>
            <person name="Grigoriev I.V."/>
            <person name="Vagvolgyi C."/>
            <person name="Papp T."/>
            <person name="Martin F.M."/>
            <person name="Miettinen O."/>
            <person name="Hibbett D.S."/>
            <person name="Nagy L.G."/>
        </authorList>
    </citation>
    <scope>NUCLEOTIDE SEQUENCE [LARGE SCALE GENOMIC DNA]</scope>
    <source>
        <strain evidence="7 8">CBS 121175</strain>
    </source>
</reference>
<evidence type="ECO:0000313" key="8">
    <source>
        <dbReference type="Proteomes" id="UP000307440"/>
    </source>
</evidence>
<dbReference type="STRING" id="230819.A0A5C3L760"/>
<name>A0A5C3L760_COPMA</name>
<gene>
    <name evidence="7" type="ORF">FA15DRAFT_633869</name>
</gene>
<dbReference type="Gene3D" id="3.40.30.10">
    <property type="entry name" value="Glutaredoxin"/>
    <property type="match status" value="1"/>
</dbReference>
<feature type="domain" description="GST C-terminal" evidence="6">
    <location>
        <begin position="84"/>
        <end position="220"/>
    </location>
</feature>